<dbReference type="GO" id="GO:0000056">
    <property type="term" value="P:ribosomal small subunit export from nucleus"/>
    <property type="evidence" value="ECO:0007669"/>
    <property type="project" value="TreeGrafter"/>
</dbReference>
<reference evidence="4" key="1">
    <citation type="submission" date="2020-10" db="EMBL/GenBank/DDBJ databases">
        <authorList>
            <person name="Han B."/>
            <person name="Lu T."/>
            <person name="Zhao Q."/>
            <person name="Huang X."/>
            <person name="Zhao Y."/>
        </authorList>
    </citation>
    <scope>NUCLEOTIDE SEQUENCE</scope>
</reference>
<dbReference type="GO" id="GO:0042274">
    <property type="term" value="P:ribosomal small subunit biogenesis"/>
    <property type="evidence" value="ECO:0007669"/>
    <property type="project" value="InterPro"/>
</dbReference>
<dbReference type="InterPro" id="IPR007307">
    <property type="entry name" value="Ltv1"/>
</dbReference>
<keyword evidence="5" id="KW-1185">Reference proteome</keyword>
<proteinExistence type="inferred from homology"/>
<evidence type="ECO:0000256" key="1">
    <source>
        <dbReference type="ARBA" id="ARBA00009078"/>
    </source>
</evidence>
<dbReference type="EMBL" id="CAJGYO010000001">
    <property type="protein sequence ID" value="CAD6203792.1"/>
    <property type="molecule type" value="Genomic_DNA"/>
</dbReference>
<feature type="coiled-coil region" evidence="2">
    <location>
        <begin position="202"/>
        <end position="229"/>
    </location>
</feature>
<organism evidence="4 5">
    <name type="scientific">Miscanthus lutarioriparius</name>
    <dbReference type="NCBI Taxonomy" id="422564"/>
    <lineage>
        <taxon>Eukaryota</taxon>
        <taxon>Viridiplantae</taxon>
        <taxon>Streptophyta</taxon>
        <taxon>Embryophyta</taxon>
        <taxon>Tracheophyta</taxon>
        <taxon>Spermatophyta</taxon>
        <taxon>Magnoliopsida</taxon>
        <taxon>Liliopsida</taxon>
        <taxon>Poales</taxon>
        <taxon>Poaceae</taxon>
        <taxon>PACMAD clade</taxon>
        <taxon>Panicoideae</taxon>
        <taxon>Andropogonodae</taxon>
        <taxon>Andropogoneae</taxon>
        <taxon>Saccharinae</taxon>
        <taxon>Miscanthus</taxon>
    </lineage>
</organism>
<sequence>MGGRGGGGGGRKARNFATFRLFPRAGAADPNDRVFVRVDNNDYTVPGFADEDSFDPSLSDPSAGDGNFHSASGPLPEHVRREILELGLPDDGYNYLSHLRELRPAAASSFVPSSTARPEPLPLDVKAYDASRVRVGPSDGELDEGKTMCKVAAKTAPVRRIEKAVDPDVVRLLDESDVSHVGSEDEGLEEDFVIIANRAEGEELEEEDIEEWNGVLSDVEEEFDFEEDEPKPRVRRLLDEQFDLLALEEYGDSDDDDRVVKDGEYELPSEAIDELKLFQSQNVCVDEEYRTPADFVRQKVDSSTTDEVDESAHVIKKCAEYAERYLNETAEEEVVVLVSESSDESEVWDCETIVSTFSNLDNHPGKIETPGIPRKRLPRVFPGETTTTNDIIKLHGKEKLPVEYLPQRRRNGEKEKKVKPVEASVTDKFKKGAEKETKEEKKARKAAVKEEKKEARKAKKELKGLYKSETQKAQKVAAVTGPSSIRLIYCGKHFGLFEIMT</sequence>
<evidence type="ECO:0000313" key="5">
    <source>
        <dbReference type="Proteomes" id="UP000604825"/>
    </source>
</evidence>
<dbReference type="GO" id="GO:0005829">
    <property type="term" value="C:cytosol"/>
    <property type="evidence" value="ECO:0007669"/>
    <property type="project" value="TreeGrafter"/>
</dbReference>
<comment type="caution">
    <text evidence="4">The sequence shown here is derived from an EMBL/GenBank/DDBJ whole genome shotgun (WGS) entry which is preliminary data.</text>
</comment>
<dbReference type="Proteomes" id="UP000604825">
    <property type="component" value="Unassembled WGS sequence"/>
</dbReference>
<evidence type="ECO:0000256" key="2">
    <source>
        <dbReference type="SAM" id="Coils"/>
    </source>
</evidence>
<gene>
    <name evidence="4" type="ORF">NCGR_LOCUS1929</name>
</gene>
<accession>A0A811MEW6</accession>
<protein>
    <recommendedName>
        <fullName evidence="6">Low temperature viability protein</fullName>
    </recommendedName>
</protein>
<keyword evidence="2" id="KW-0175">Coiled coil</keyword>
<dbReference type="AlphaFoldDB" id="A0A811MEW6"/>
<evidence type="ECO:0008006" key="6">
    <source>
        <dbReference type="Google" id="ProtNLM"/>
    </source>
</evidence>
<comment type="similarity">
    <text evidence="1">Belongs to the LTV1 family.</text>
</comment>
<dbReference type="OrthoDB" id="5852896at2759"/>
<feature type="region of interest" description="Disordered" evidence="3">
    <location>
        <begin position="408"/>
        <end position="452"/>
    </location>
</feature>
<dbReference type="PANTHER" id="PTHR21531">
    <property type="entry name" value="LOW-TEMPERATURE VIABILITY PROTEIN LTV1-RELATED"/>
    <property type="match status" value="1"/>
</dbReference>
<feature type="region of interest" description="Disordered" evidence="3">
    <location>
        <begin position="46"/>
        <end position="74"/>
    </location>
</feature>
<dbReference type="GO" id="GO:0030688">
    <property type="term" value="C:preribosome, small subunit precursor"/>
    <property type="evidence" value="ECO:0007669"/>
    <property type="project" value="TreeGrafter"/>
</dbReference>
<feature type="compositionally biased region" description="Basic and acidic residues" evidence="3">
    <location>
        <begin position="410"/>
        <end position="452"/>
    </location>
</feature>
<dbReference type="PANTHER" id="PTHR21531:SF0">
    <property type="entry name" value="PROTEIN LTV1 HOMOLOG"/>
    <property type="match status" value="1"/>
</dbReference>
<feature type="region of interest" description="Disordered" evidence="3">
    <location>
        <begin position="365"/>
        <end position="384"/>
    </location>
</feature>
<evidence type="ECO:0000313" key="4">
    <source>
        <dbReference type="EMBL" id="CAD6203792.1"/>
    </source>
</evidence>
<dbReference type="GO" id="GO:0005634">
    <property type="term" value="C:nucleus"/>
    <property type="evidence" value="ECO:0007669"/>
    <property type="project" value="TreeGrafter"/>
</dbReference>
<name>A0A811MEW6_9POAL</name>
<evidence type="ECO:0000256" key="3">
    <source>
        <dbReference type="SAM" id="MobiDB-lite"/>
    </source>
</evidence>